<evidence type="ECO:0000256" key="2">
    <source>
        <dbReference type="ARBA" id="ARBA00001946"/>
    </source>
</evidence>
<dbReference type="Proteomes" id="UP001150538">
    <property type="component" value="Unassembled WGS sequence"/>
</dbReference>
<evidence type="ECO:0000313" key="9">
    <source>
        <dbReference type="Proteomes" id="UP001150538"/>
    </source>
</evidence>
<dbReference type="InterPro" id="IPR015797">
    <property type="entry name" value="NUDIX_hydrolase-like_dom_sf"/>
</dbReference>
<accession>A0A9W8A5G2</accession>
<dbReference type="Pfam" id="PF00293">
    <property type="entry name" value="NUDIX"/>
    <property type="match status" value="1"/>
</dbReference>
<keyword evidence="6" id="KW-0464">Manganese</keyword>
<sequence>MATRSLLVGMIRTAIHELNSVYSSYESKWYHLRWCAGQLCGLDDTQSIIDEELVPFIASWKLKAKSLQQQSTDESSDSSITARLALQTIRHFDQSALNLMRQQLALPAGSLPKLVLPNFKYKVPEESICEAAVLVPFCYTRNGAPSLLFEERSRKLNSHCGEVCFPGGKVDPTDKSPMETALRETEEEIGIPPSCISILGALPPIPSGSFTMRIHPFVAYIHDTDFQNHRASGNGQETNATTNPSIKDLTVEDLECNHDEVHRAFSLPISHFYDQSKQRLMQFRDTSFKIPVYSTDKKDLEIWGLTAFIIKQLLLRLDCTPEELTQAQFNINEVRRSGDHSYDGKSTEKVEMFEARKQQMEQRQRL</sequence>
<dbReference type="AlphaFoldDB" id="A0A9W8A5G2"/>
<evidence type="ECO:0000256" key="1">
    <source>
        <dbReference type="ARBA" id="ARBA00001936"/>
    </source>
</evidence>
<evidence type="ECO:0000259" key="7">
    <source>
        <dbReference type="PROSITE" id="PS51462"/>
    </source>
</evidence>
<keyword evidence="4" id="KW-0378">Hydrolase</keyword>
<reference evidence="8" key="1">
    <citation type="submission" date="2022-07" db="EMBL/GenBank/DDBJ databases">
        <title>Phylogenomic reconstructions and comparative analyses of Kickxellomycotina fungi.</title>
        <authorList>
            <person name="Reynolds N.K."/>
            <person name="Stajich J.E."/>
            <person name="Barry K."/>
            <person name="Grigoriev I.V."/>
            <person name="Crous P."/>
            <person name="Smith M.E."/>
        </authorList>
    </citation>
    <scope>NUCLEOTIDE SEQUENCE</scope>
    <source>
        <strain evidence="8">NBRC 100468</strain>
    </source>
</reference>
<protein>
    <recommendedName>
        <fullName evidence="7">Nudix hydrolase domain-containing protein</fullName>
    </recommendedName>
</protein>
<dbReference type="PANTHER" id="PTHR12992">
    <property type="entry name" value="NUDIX HYDROLASE"/>
    <property type="match status" value="1"/>
</dbReference>
<evidence type="ECO:0000256" key="6">
    <source>
        <dbReference type="ARBA" id="ARBA00023211"/>
    </source>
</evidence>
<dbReference type="Gene3D" id="3.90.79.10">
    <property type="entry name" value="Nucleoside Triphosphate Pyrophosphohydrolase"/>
    <property type="match status" value="1"/>
</dbReference>
<comment type="cofactor">
    <cofactor evidence="1">
        <name>Mn(2+)</name>
        <dbReference type="ChEBI" id="CHEBI:29035"/>
    </cofactor>
</comment>
<organism evidence="8 9">
    <name type="scientific">Mycoemilia scoparia</name>
    <dbReference type="NCBI Taxonomy" id="417184"/>
    <lineage>
        <taxon>Eukaryota</taxon>
        <taxon>Fungi</taxon>
        <taxon>Fungi incertae sedis</taxon>
        <taxon>Zoopagomycota</taxon>
        <taxon>Kickxellomycotina</taxon>
        <taxon>Kickxellomycetes</taxon>
        <taxon>Kickxellales</taxon>
        <taxon>Kickxellaceae</taxon>
        <taxon>Mycoemilia</taxon>
    </lineage>
</organism>
<evidence type="ECO:0000256" key="5">
    <source>
        <dbReference type="ARBA" id="ARBA00022842"/>
    </source>
</evidence>
<evidence type="ECO:0000256" key="4">
    <source>
        <dbReference type="ARBA" id="ARBA00022801"/>
    </source>
</evidence>
<comment type="cofactor">
    <cofactor evidence="2">
        <name>Mg(2+)</name>
        <dbReference type="ChEBI" id="CHEBI:18420"/>
    </cofactor>
</comment>
<gene>
    <name evidence="8" type="ORF">H4219_002455</name>
</gene>
<comment type="caution">
    <text evidence="8">The sequence shown here is derived from an EMBL/GenBank/DDBJ whole genome shotgun (WGS) entry which is preliminary data.</text>
</comment>
<dbReference type="InterPro" id="IPR045121">
    <property type="entry name" value="CoAse"/>
</dbReference>
<dbReference type="OrthoDB" id="206213at2759"/>
<keyword evidence="3" id="KW-0479">Metal-binding</keyword>
<dbReference type="InterPro" id="IPR000086">
    <property type="entry name" value="NUDIX_hydrolase_dom"/>
</dbReference>
<dbReference type="PROSITE" id="PS51462">
    <property type="entry name" value="NUDIX"/>
    <property type="match status" value="1"/>
</dbReference>
<dbReference type="PANTHER" id="PTHR12992:SF11">
    <property type="entry name" value="MITOCHONDRIAL COENZYME A DIPHOSPHATASE NUDT8"/>
    <property type="match status" value="1"/>
</dbReference>
<feature type="domain" description="Nudix hydrolase" evidence="7">
    <location>
        <begin position="127"/>
        <end position="298"/>
    </location>
</feature>
<evidence type="ECO:0000256" key="3">
    <source>
        <dbReference type="ARBA" id="ARBA00022723"/>
    </source>
</evidence>
<dbReference type="GO" id="GO:0046872">
    <property type="term" value="F:metal ion binding"/>
    <property type="evidence" value="ECO:0007669"/>
    <property type="project" value="UniProtKB-KW"/>
</dbReference>
<keyword evidence="5" id="KW-0460">Magnesium</keyword>
<dbReference type="SUPFAM" id="SSF55811">
    <property type="entry name" value="Nudix"/>
    <property type="match status" value="1"/>
</dbReference>
<dbReference type="GO" id="GO:0010945">
    <property type="term" value="F:coenzyme A diphosphatase activity"/>
    <property type="evidence" value="ECO:0007669"/>
    <property type="project" value="InterPro"/>
</dbReference>
<evidence type="ECO:0000313" key="8">
    <source>
        <dbReference type="EMBL" id="KAJ1918652.1"/>
    </source>
</evidence>
<keyword evidence="9" id="KW-1185">Reference proteome</keyword>
<dbReference type="EMBL" id="JANBPU010000040">
    <property type="protein sequence ID" value="KAJ1918652.1"/>
    <property type="molecule type" value="Genomic_DNA"/>
</dbReference>
<dbReference type="CDD" id="cd03426">
    <property type="entry name" value="NUDIX_CoAse_Nudt7"/>
    <property type="match status" value="1"/>
</dbReference>
<name>A0A9W8A5G2_9FUNG</name>
<proteinExistence type="predicted"/>